<dbReference type="HOGENOM" id="CLU_3341362_0_0_4"/>
<dbReference type="AlphaFoldDB" id="A0A0E1W1Q7"/>
<reference evidence="1" key="1">
    <citation type="submission" date="2009-05" db="EMBL/GenBank/DDBJ databases">
        <authorList>
            <person name="Harkins D.M."/>
            <person name="DeShazer D."/>
            <person name="Woods D.E."/>
            <person name="Brinkac L.M."/>
            <person name="Brown K.A."/>
            <person name="Hung G.C."/>
            <person name="Tuanyok A."/>
            <person name="Zhang B."/>
            <person name="Nierman W.C."/>
        </authorList>
    </citation>
    <scope>NUCLEOTIDE SEQUENCE [LARGE SCALE GENOMIC DNA]</scope>
    <source>
        <strain evidence="1">1710a</strain>
    </source>
</reference>
<sequence length="37" mass="4349">MTRIVASEKKPLKWRWRAMLHCNIAPMPPRAARTALF</sequence>
<accession>A0A0E1W1Q7</accession>
<protein>
    <submittedName>
        <fullName evidence="1">Uncharacterized protein</fullName>
    </submittedName>
</protein>
<evidence type="ECO:0000313" key="1">
    <source>
        <dbReference type="EMBL" id="EET06241.1"/>
    </source>
</evidence>
<proteinExistence type="predicted"/>
<organism evidence="1">
    <name type="scientific">Burkholderia pseudomallei 1710a</name>
    <dbReference type="NCBI Taxonomy" id="320371"/>
    <lineage>
        <taxon>Bacteria</taxon>
        <taxon>Pseudomonadati</taxon>
        <taxon>Pseudomonadota</taxon>
        <taxon>Betaproteobacteria</taxon>
        <taxon>Burkholderiales</taxon>
        <taxon>Burkholderiaceae</taxon>
        <taxon>Burkholderia</taxon>
        <taxon>pseudomallei group</taxon>
    </lineage>
</organism>
<name>A0A0E1W1Q7_BURPE</name>
<dbReference type="Proteomes" id="UP000001812">
    <property type="component" value="Chromosome I"/>
</dbReference>
<gene>
    <name evidence="1" type="ORF">BURPS1710A_3291</name>
</gene>
<dbReference type="EMBL" id="CM000832">
    <property type="protein sequence ID" value="EET06241.1"/>
    <property type="molecule type" value="Genomic_DNA"/>
</dbReference>